<feature type="transmembrane region" description="Helical" evidence="1">
    <location>
        <begin position="96"/>
        <end position="115"/>
    </location>
</feature>
<organism evidence="3 4">
    <name type="scientific">Iamia majanohamensis</name>
    <dbReference type="NCBI Taxonomy" id="467976"/>
    <lineage>
        <taxon>Bacteria</taxon>
        <taxon>Bacillati</taxon>
        <taxon>Actinomycetota</taxon>
        <taxon>Acidimicrobiia</taxon>
        <taxon>Acidimicrobiales</taxon>
        <taxon>Iamiaceae</taxon>
        <taxon>Iamia</taxon>
    </lineage>
</organism>
<keyword evidence="1" id="KW-1133">Transmembrane helix</keyword>
<dbReference type="AlphaFoldDB" id="A0AAF0BWF0"/>
<keyword evidence="4" id="KW-1185">Reference proteome</keyword>
<dbReference type="KEGG" id="ima:PO878_04525"/>
<dbReference type="GO" id="GO:0004175">
    <property type="term" value="F:endopeptidase activity"/>
    <property type="evidence" value="ECO:0007669"/>
    <property type="project" value="UniProtKB-ARBA"/>
</dbReference>
<evidence type="ECO:0000313" key="3">
    <source>
        <dbReference type="EMBL" id="WCO67988.1"/>
    </source>
</evidence>
<sequence length="257" mass="26752">MATTPESTGARPSRAAWGVREVVAAAVITLVVSTVLGSVLLTVVGEENGESASLVTVAFLQTTLWAGMAVSVAFVLRGRTASILQDLGLRFRLVDIPVGVALGVACQLVLVPIISSPWARLLGRSAEQLREPACQLAQKADDPFGVVMLFAITVVGAPFVEELFFRGFVQRGMTAGIGRNLGVVATALVFGTVHYQLLQLPALIAFGLVLGSITARAGRLGPAIVTHAAFNATTVVTLVILSSSVEDRCSSLLGTIS</sequence>
<proteinExistence type="predicted"/>
<evidence type="ECO:0000313" key="4">
    <source>
        <dbReference type="Proteomes" id="UP001216390"/>
    </source>
</evidence>
<feature type="transmembrane region" description="Helical" evidence="1">
    <location>
        <begin position="181"/>
        <end position="208"/>
    </location>
</feature>
<feature type="transmembrane region" description="Helical" evidence="1">
    <location>
        <begin position="22"/>
        <end position="45"/>
    </location>
</feature>
<protein>
    <submittedName>
        <fullName evidence="3">Type II CAAX endopeptidase family protein</fullName>
    </submittedName>
</protein>
<dbReference type="EMBL" id="CP116942">
    <property type="protein sequence ID" value="WCO67988.1"/>
    <property type="molecule type" value="Genomic_DNA"/>
</dbReference>
<dbReference type="PANTHER" id="PTHR43592:SF15">
    <property type="entry name" value="CAAX AMINO TERMINAL PROTEASE FAMILY PROTEIN"/>
    <property type="match status" value="1"/>
</dbReference>
<keyword evidence="1" id="KW-0812">Transmembrane</keyword>
<feature type="transmembrane region" description="Helical" evidence="1">
    <location>
        <begin position="220"/>
        <end position="241"/>
    </location>
</feature>
<dbReference type="Pfam" id="PF02517">
    <property type="entry name" value="Rce1-like"/>
    <property type="match status" value="1"/>
</dbReference>
<feature type="transmembrane region" description="Helical" evidence="1">
    <location>
        <begin position="51"/>
        <end position="76"/>
    </location>
</feature>
<feature type="domain" description="CAAX prenyl protease 2/Lysostaphin resistance protein A-like" evidence="2">
    <location>
        <begin position="145"/>
        <end position="232"/>
    </location>
</feature>
<keyword evidence="1" id="KW-0472">Membrane</keyword>
<dbReference type="PANTHER" id="PTHR43592">
    <property type="entry name" value="CAAX AMINO TERMINAL PROTEASE"/>
    <property type="match status" value="1"/>
</dbReference>
<dbReference type="GO" id="GO:0080120">
    <property type="term" value="P:CAAX-box protein maturation"/>
    <property type="evidence" value="ECO:0007669"/>
    <property type="project" value="UniProtKB-ARBA"/>
</dbReference>
<gene>
    <name evidence="3" type="ORF">PO878_04525</name>
</gene>
<feature type="transmembrane region" description="Helical" evidence="1">
    <location>
        <begin position="146"/>
        <end position="169"/>
    </location>
</feature>
<dbReference type="RefSeq" id="WP_272737505.1">
    <property type="nucleotide sequence ID" value="NZ_CP116942.1"/>
</dbReference>
<evidence type="ECO:0000259" key="2">
    <source>
        <dbReference type="Pfam" id="PF02517"/>
    </source>
</evidence>
<dbReference type="InterPro" id="IPR003675">
    <property type="entry name" value="Rce1/LyrA-like_dom"/>
</dbReference>
<dbReference type="Proteomes" id="UP001216390">
    <property type="component" value="Chromosome"/>
</dbReference>
<name>A0AAF0BWF0_9ACTN</name>
<evidence type="ECO:0000256" key="1">
    <source>
        <dbReference type="SAM" id="Phobius"/>
    </source>
</evidence>
<accession>A0AAF0BWF0</accession>
<reference evidence="3" key="1">
    <citation type="submission" date="2023-01" db="EMBL/GenBank/DDBJ databases">
        <title>The diversity of Class Acidimicrobiia in South China Sea sediment environments and the proposal of Iamia marina sp. nov., a novel species of the genus Iamia.</title>
        <authorList>
            <person name="He Y."/>
            <person name="Tian X."/>
        </authorList>
    </citation>
    <scope>NUCLEOTIDE SEQUENCE</scope>
    <source>
        <strain evidence="3">DSM 19957</strain>
    </source>
</reference>